<evidence type="ECO:0000313" key="13">
    <source>
        <dbReference type="EnsemblMetazoa" id="SMAR014858-PA"/>
    </source>
</evidence>
<evidence type="ECO:0000256" key="3">
    <source>
        <dbReference type="ARBA" id="ARBA00004656"/>
    </source>
</evidence>
<feature type="transmembrane region" description="Helical" evidence="11">
    <location>
        <begin position="224"/>
        <end position="243"/>
    </location>
</feature>
<dbReference type="PANTHER" id="PTHR13530">
    <property type="entry name" value="TBC1 DOMAIN FAMILY MEMBER 7"/>
    <property type="match status" value="1"/>
</dbReference>
<evidence type="ECO:0000313" key="14">
    <source>
        <dbReference type="Proteomes" id="UP000014500"/>
    </source>
</evidence>
<dbReference type="HOGENOM" id="CLU_082520_0_0_1"/>
<dbReference type="Gene3D" id="1.10.10.750">
    <property type="entry name" value="Ypt/Rab-GAP domain of gyp1p, domain 1"/>
    <property type="match status" value="1"/>
</dbReference>
<dbReference type="GO" id="GO:0005765">
    <property type="term" value="C:lysosomal membrane"/>
    <property type="evidence" value="ECO:0007669"/>
    <property type="project" value="UniProtKB-SubCell"/>
</dbReference>
<evidence type="ECO:0000259" key="12">
    <source>
        <dbReference type="PROSITE" id="PS50086"/>
    </source>
</evidence>
<keyword evidence="7 11" id="KW-0472">Membrane</keyword>
<dbReference type="PROSITE" id="PS50086">
    <property type="entry name" value="TBC_RABGAP"/>
    <property type="match status" value="1"/>
</dbReference>
<dbReference type="InterPro" id="IPR039842">
    <property type="entry name" value="TBC1D7"/>
</dbReference>
<evidence type="ECO:0000256" key="11">
    <source>
        <dbReference type="SAM" id="Phobius"/>
    </source>
</evidence>
<dbReference type="GO" id="GO:0032007">
    <property type="term" value="P:negative regulation of TOR signaling"/>
    <property type="evidence" value="ECO:0007669"/>
    <property type="project" value="TreeGrafter"/>
</dbReference>
<keyword evidence="11" id="KW-1133">Transmembrane helix</keyword>
<dbReference type="STRING" id="126957.T1JLX8"/>
<evidence type="ECO:0000256" key="4">
    <source>
        <dbReference type="ARBA" id="ARBA00015455"/>
    </source>
</evidence>
<evidence type="ECO:0000256" key="8">
    <source>
        <dbReference type="ARBA" id="ARBA00023228"/>
    </source>
</evidence>
<evidence type="ECO:0000256" key="1">
    <source>
        <dbReference type="ARBA" id="ARBA00004514"/>
    </source>
</evidence>
<dbReference type="Proteomes" id="UP000014500">
    <property type="component" value="Unassembled WGS sequence"/>
</dbReference>
<keyword evidence="14" id="KW-1185">Reference proteome</keyword>
<evidence type="ECO:0000256" key="10">
    <source>
        <dbReference type="ARBA" id="ARBA00046045"/>
    </source>
</evidence>
<dbReference type="GO" id="GO:0005096">
    <property type="term" value="F:GTPase activator activity"/>
    <property type="evidence" value="ECO:0007669"/>
    <property type="project" value="UniProtKB-KW"/>
</dbReference>
<dbReference type="GO" id="GO:0031410">
    <property type="term" value="C:cytoplasmic vesicle"/>
    <property type="evidence" value="ECO:0007669"/>
    <property type="project" value="UniProtKB-SubCell"/>
</dbReference>
<evidence type="ECO:0000256" key="5">
    <source>
        <dbReference type="ARBA" id="ARBA00022468"/>
    </source>
</evidence>
<evidence type="ECO:0000256" key="6">
    <source>
        <dbReference type="ARBA" id="ARBA00022490"/>
    </source>
</evidence>
<dbReference type="OMA" id="VMHTMWL"/>
<accession>T1JLX8</accession>
<sequence length="300" mass="35036">MAEDQRNFRSYYYSKVGFPSVPEKKSLEILFKDNEIDELKLAQFCARFPLPAVHRMETWKILLKVLPRFQSNRDFVWNVRRDMFFQAQEAILIMNLATEQTPSPTRFLKCYLFAEQTLLFNHEKQETESNSQHFLAFATIFSQLCETEEEAYWLSRNMFNMVKRKYDQTPTLVEKVKSTLIKEDPELSEYLTRKNLNLPFTQWFCRCFAGVLPISSLIRIWDRVIGGAIMFLPYVAVALLIGLRRQIMAAENLDQVLSAIINTSQETAEVIVNMSMDVSQKYNVQIGSGVNEVARNRSDY</sequence>
<reference evidence="13" key="2">
    <citation type="submission" date="2015-02" db="UniProtKB">
        <authorList>
            <consortium name="EnsemblMetazoa"/>
        </authorList>
    </citation>
    <scope>IDENTIFICATION</scope>
</reference>
<dbReference type="Gene3D" id="1.10.8.680">
    <property type="entry name" value="Ypt/Rab-GAP domain of gyp1p, domain 2"/>
    <property type="match status" value="1"/>
</dbReference>
<name>T1JLX8_STRMM</name>
<keyword evidence="6" id="KW-0963">Cytoplasm</keyword>
<dbReference type="EMBL" id="JH431236">
    <property type="status" value="NOT_ANNOTATED_CDS"/>
    <property type="molecule type" value="Genomic_DNA"/>
</dbReference>
<keyword evidence="11" id="KW-0812">Transmembrane</keyword>
<organism evidence="13 14">
    <name type="scientific">Strigamia maritima</name>
    <name type="common">European centipede</name>
    <name type="synonym">Geophilus maritimus</name>
    <dbReference type="NCBI Taxonomy" id="126957"/>
    <lineage>
        <taxon>Eukaryota</taxon>
        <taxon>Metazoa</taxon>
        <taxon>Ecdysozoa</taxon>
        <taxon>Arthropoda</taxon>
        <taxon>Myriapoda</taxon>
        <taxon>Chilopoda</taxon>
        <taxon>Pleurostigmophora</taxon>
        <taxon>Geophilomorpha</taxon>
        <taxon>Linotaeniidae</taxon>
        <taxon>Strigamia</taxon>
    </lineage>
</organism>
<dbReference type="GO" id="GO:0005829">
    <property type="term" value="C:cytosol"/>
    <property type="evidence" value="ECO:0007669"/>
    <property type="project" value="UniProtKB-SubCell"/>
</dbReference>
<dbReference type="AlphaFoldDB" id="T1JLX8"/>
<comment type="function">
    <text evidence="10">Non-catalytic component of the TSC-TBC complex, a multiprotein complex that acts as a negative regulator of the canonical mTORC1 complex, an evolutionarily conserved central nutrient sensor that stimulates anabolic reactions and macromolecule biosynthesis to promote cellular biomass generation and growth. The TSC-TBC complex acts as a GTPase-activating protein (GAP) for the small GTPase RHEB, a direct activator of the protein kinase activity of mTORC1. In absence of nutrients, the TSC-TBC complex inhibits mTORC1, thereby preventing phosphorylation of ribosomal protein S6 kinase (RPS6KB1 and RPS6KB2) and EIF4EBP1 (4E-BP1) by the mTORC1 signaling. The TSC-TBC complex is inactivated in response to nutrients, relieving inhibition of mTORC1.</text>
</comment>
<dbReference type="eggNOG" id="ENOG502QPZD">
    <property type="taxonomic scope" value="Eukaryota"/>
</dbReference>
<protein>
    <recommendedName>
        <fullName evidence="4">TBC1 domain family member 7</fullName>
    </recommendedName>
</protein>
<dbReference type="InterPro" id="IPR043039">
    <property type="entry name" value="TBC1D7_dom2"/>
</dbReference>
<evidence type="ECO:0000256" key="9">
    <source>
        <dbReference type="ARBA" id="ARBA00023329"/>
    </source>
</evidence>
<proteinExistence type="predicted"/>
<evidence type="ECO:0000256" key="7">
    <source>
        <dbReference type="ARBA" id="ARBA00023136"/>
    </source>
</evidence>
<keyword evidence="9" id="KW-0968">Cytoplasmic vesicle</keyword>
<dbReference type="InterPro" id="IPR000195">
    <property type="entry name" value="Rab-GAP-TBC_dom"/>
</dbReference>
<dbReference type="PANTHER" id="PTHR13530:SF3">
    <property type="entry name" value="TBC1 DOMAIN FAMILY MEMBER 7"/>
    <property type="match status" value="1"/>
</dbReference>
<keyword evidence="8" id="KW-0458">Lysosome</keyword>
<reference evidence="14" key="1">
    <citation type="submission" date="2011-05" db="EMBL/GenBank/DDBJ databases">
        <authorList>
            <person name="Richards S.R."/>
            <person name="Qu J."/>
            <person name="Jiang H."/>
            <person name="Jhangiani S.N."/>
            <person name="Agravi P."/>
            <person name="Goodspeed R."/>
            <person name="Gross S."/>
            <person name="Mandapat C."/>
            <person name="Jackson L."/>
            <person name="Mathew T."/>
            <person name="Pu L."/>
            <person name="Thornton R."/>
            <person name="Saada N."/>
            <person name="Wilczek-Boney K.B."/>
            <person name="Lee S."/>
            <person name="Kovar C."/>
            <person name="Wu Y."/>
            <person name="Scherer S.E."/>
            <person name="Worley K.C."/>
            <person name="Muzny D.M."/>
            <person name="Gibbs R."/>
        </authorList>
    </citation>
    <scope>NUCLEOTIDE SEQUENCE</scope>
    <source>
        <strain evidence="14">Brora</strain>
    </source>
</reference>
<dbReference type="SUPFAM" id="SSF47923">
    <property type="entry name" value="Ypt/Rab-GAP domain of gyp1p"/>
    <property type="match status" value="1"/>
</dbReference>
<keyword evidence="5" id="KW-0343">GTPase activation</keyword>
<dbReference type="PhylomeDB" id="T1JLX8"/>
<dbReference type="EnsemblMetazoa" id="SMAR014858-RA">
    <property type="protein sequence ID" value="SMAR014858-PA"/>
    <property type="gene ID" value="SMAR014858"/>
</dbReference>
<dbReference type="Pfam" id="PF00566">
    <property type="entry name" value="RabGAP-TBC"/>
    <property type="match status" value="1"/>
</dbReference>
<evidence type="ECO:0000256" key="2">
    <source>
        <dbReference type="ARBA" id="ARBA00004541"/>
    </source>
</evidence>
<dbReference type="Gene3D" id="1.10.472.80">
    <property type="entry name" value="Ypt/Rab-GAP domain of gyp1p, domain 3"/>
    <property type="match status" value="1"/>
</dbReference>
<dbReference type="InterPro" id="IPR035969">
    <property type="entry name" value="Rab-GAP_TBC_sf"/>
</dbReference>
<feature type="domain" description="Rab-GAP TBC" evidence="12">
    <location>
        <begin position="49"/>
        <end position="228"/>
    </location>
</feature>
<comment type="subcellular location">
    <subcellularLocation>
        <location evidence="1">Cytoplasm</location>
        <location evidence="1">Cytosol</location>
    </subcellularLocation>
    <subcellularLocation>
        <location evidence="2">Cytoplasmic vesicle</location>
    </subcellularLocation>
    <subcellularLocation>
        <location evidence="3">Lysosome membrane</location>
    </subcellularLocation>
</comment>